<proteinExistence type="predicted"/>
<feature type="region of interest" description="Disordered" evidence="1">
    <location>
        <begin position="63"/>
        <end position="84"/>
    </location>
</feature>
<feature type="compositionally biased region" description="Polar residues" evidence="1">
    <location>
        <begin position="138"/>
        <end position="151"/>
    </location>
</feature>
<comment type="caution">
    <text evidence="2">The sequence shown here is derived from an EMBL/GenBank/DDBJ whole genome shotgun (WGS) entry which is preliminary data.</text>
</comment>
<name>A0A9J6FKV7_HAELO</name>
<organism evidence="2 3">
    <name type="scientific">Haemaphysalis longicornis</name>
    <name type="common">Bush tick</name>
    <dbReference type="NCBI Taxonomy" id="44386"/>
    <lineage>
        <taxon>Eukaryota</taxon>
        <taxon>Metazoa</taxon>
        <taxon>Ecdysozoa</taxon>
        <taxon>Arthropoda</taxon>
        <taxon>Chelicerata</taxon>
        <taxon>Arachnida</taxon>
        <taxon>Acari</taxon>
        <taxon>Parasitiformes</taxon>
        <taxon>Ixodida</taxon>
        <taxon>Ixodoidea</taxon>
        <taxon>Ixodidae</taxon>
        <taxon>Haemaphysalinae</taxon>
        <taxon>Haemaphysalis</taxon>
    </lineage>
</organism>
<evidence type="ECO:0000313" key="2">
    <source>
        <dbReference type="EMBL" id="KAH9363096.1"/>
    </source>
</evidence>
<feature type="compositionally biased region" description="Basic residues" evidence="1">
    <location>
        <begin position="173"/>
        <end position="184"/>
    </location>
</feature>
<reference evidence="2 3" key="1">
    <citation type="journal article" date="2020" name="Cell">
        <title>Large-Scale Comparative Analyses of Tick Genomes Elucidate Their Genetic Diversity and Vector Capacities.</title>
        <authorList>
            <consortium name="Tick Genome and Microbiome Consortium (TIGMIC)"/>
            <person name="Jia N."/>
            <person name="Wang J."/>
            <person name="Shi W."/>
            <person name="Du L."/>
            <person name="Sun Y."/>
            <person name="Zhan W."/>
            <person name="Jiang J.F."/>
            <person name="Wang Q."/>
            <person name="Zhang B."/>
            <person name="Ji P."/>
            <person name="Bell-Sakyi L."/>
            <person name="Cui X.M."/>
            <person name="Yuan T.T."/>
            <person name="Jiang B.G."/>
            <person name="Yang W.F."/>
            <person name="Lam T.T."/>
            <person name="Chang Q.C."/>
            <person name="Ding S.J."/>
            <person name="Wang X.J."/>
            <person name="Zhu J.G."/>
            <person name="Ruan X.D."/>
            <person name="Zhao L."/>
            <person name="Wei J.T."/>
            <person name="Ye R.Z."/>
            <person name="Que T.C."/>
            <person name="Du C.H."/>
            <person name="Zhou Y.H."/>
            <person name="Cheng J.X."/>
            <person name="Dai P.F."/>
            <person name="Guo W.B."/>
            <person name="Han X.H."/>
            <person name="Huang E.J."/>
            <person name="Li L.F."/>
            <person name="Wei W."/>
            <person name="Gao Y.C."/>
            <person name="Liu J.Z."/>
            <person name="Shao H.Z."/>
            <person name="Wang X."/>
            <person name="Wang C.C."/>
            <person name="Yang T.C."/>
            <person name="Huo Q.B."/>
            <person name="Li W."/>
            <person name="Chen H.Y."/>
            <person name="Chen S.E."/>
            <person name="Zhou L.G."/>
            <person name="Ni X.B."/>
            <person name="Tian J.H."/>
            <person name="Sheng Y."/>
            <person name="Liu T."/>
            <person name="Pan Y.S."/>
            <person name="Xia L.Y."/>
            <person name="Li J."/>
            <person name="Zhao F."/>
            <person name="Cao W.C."/>
        </authorList>
    </citation>
    <scope>NUCLEOTIDE SEQUENCE [LARGE SCALE GENOMIC DNA]</scope>
    <source>
        <strain evidence="2">HaeL-2018</strain>
    </source>
</reference>
<dbReference type="VEuPathDB" id="VectorBase:HLOH_051793"/>
<protein>
    <submittedName>
        <fullName evidence="2">Uncharacterized protein</fullName>
    </submittedName>
</protein>
<sequence length="209" mass="23681">MREPGGLFWPCNSAHHAGLYFSLSFHPGAPFARYFLPLFIRARGSAKGGCCEGASINFEPGQRARVARREKEGRRRRAGGKQRRPVGGARLCLAQLLQRRRAAQRRDALLRAREGIRLFDRRVLQERRSEIKLEIPAGTQSSRPLRQSSASAVARERKTKARGTCQSMAPRWGPRHPSVRRRRPWFGPKEPNVACDNAAQRRSFSEGRT</sequence>
<dbReference type="EMBL" id="JABSTR010000001">
    <property type="protein sequence ID" value="KAH9363096.1"/>
    <property type="molecule type" value="Genomic_DNA"/>
</dbReference>
<dbReference type="AlphaFoldDB" id="A0A9J6FKV7"/>
<accession>A0A9J6FKV7</accession>
<keyword evidence="3" id="KW-1185">Reference proteome</keyword>
<evidence type="ECO:0000256" key="1">
    <source>
        <dbReference type="SAM" id="MobiDB-lite"/>
    </source>
</evidence>
<dbReference type="Proteomes" id="UP000821853">
    <property type="component" value="Chromosome 1"/>
</dbReference>
<feature type="compositionally biased region" description="Basic residues" evidence="1">
    <location>
        <begin position="74"/>
        <end position="84"/>
    </location>
</feature>
<evidence type="ECO:0000313" key="3">
    <source>
        <dbReference type="Proteomes" id="UP000821853"/>
    </source>
</evidence>
<gene>
    <name evidence="2" type="ORF">HPB48_014122</name>
</gene>
<feature type="region of interest" description="Disordered" evidence="1">
    <location>
        <begin position="136"/>
        <end position="209"/>
    </location>
</feature>